<feature type="transmembrane region" description="Helical" evidence="1">
    <location>
        <begin position="20"/>
        <end position="38"/>
    </location>
</feature>
<dbReference type="EMBL" id="ML979132">
    <property type="protein sequence ID" value="KAF1921932.1"/>
    <property type="molecule type" value="Genomic_DNA"/>
</dbReference>
<keyword evidence="1" id="KW-1133">Transmembrane helix</keyword>
<dbReference type="Proteomes" id="UP000800096">
    <property type="component" value="Unassembled WGS sequence"/>
</dbReference>
<protein>
    <submittedName>
        <fullName evidence="2">Uncharacterized protein</fullName>
    </submittedName>
</protein>
<evidence type="ECO:0000313" key="3">
    <source>
        <dbReference type="Proteomes" id="UP000800096"/>
    </source>
</evidence>
<evidence type="ECO:0000313" key="2">
    <source>
        <dbReference type="EMBL" id="KAF1921932.1"/>
    </source>
</evidence>
<keyword evidence="1" id="KW-0812">Transmembrane</keyword>
<sequence length="67" mass="7353">MLLHIHTHQSPELLFTKAGTYLLLLVITALALSILAHIDSPHQLKLPATPTVSLFALSIHITQFTPC</sequence>
<keyword evidence="3" id="KW-1185">Reference proteome</keyword>
<organism evidence="2 3">
    <name type="scientific">Ampelomyces quisqualis</name>
    <name type="common">Powdery mildew agent</name>
    <dbReference type="NCBI Taxonomy" id="50730"/>
    <lineage>
        <taxon>Eukaryota</taxon>
        <taxon>Fungi</taxon>
        <taxon>Dikarya</taxon>
        <taxon>Ascomycota</taxon>
        <taxon>Pezizomycotina</taxon>
        <taxon>Dothideomycetes</taxon>
        <taxon>Pleosporomycetidae</taxon>
        <taxon>Pleosporales</taxon>
        <taxon>Pleosporineae</taxon>
        <taxon>Phaeosphaeriaceae</taxon>
        <taxon>Ampelomyces</taxon>
    </lineage>
</organism>
<reference evidence="2" key="1">
    <citation type="journal article" date="2020" name="Stud. Mycol.">
        <title>101 Dothideomycetes genomes: a test case for predicting lifestyles and emergence of pathogens.</title>
        <authorList>
            <person name="Haridas S."/>
            <person name="Albert R."/>
            <person name="Binder M."/>
            <person name="Bloem J."/>
            <person name="Labutti K."/>
            <person name="Salamov A."/>
            <person name="Andreopoulos B."/>
            <person name="Baker S."/>
            <person name="Barry K."/>
            <person name="Bills G."/>
            <person name="Bluhm B."/>
            <person name="Cannon C."/>
            <person name="Castanera R."/>
            <person name="Culley D."/>
            <person name="Daum C."/>
            <person name="Ezra D."/>
            <person name="Gonzalez J."/>
            <person name="Henrissat B."/>
            <person name="Kuo A."/>
            <person name="Liang C."/>
            <person name="Lipzen A."/>
            <person name="Lutzoni F."/>
            <person name="Magnuson J."/>
            <person name="Mondo S."/>
            <person name="Nolan M."/>
            <person name="Ohm R."/>
            <person name="Pangilinan J."/>
            <person name="Park H.-J."/>
            <person name="Ramirez L."/>
            <person name="Alfaro M."/>
            <person name="Sun H."/>
            <person name="Tritt A."/>
            <person name="Yoshinaga Y."/>
            <person name="Zwiers L.-H."/>
            <person name="Turgeon B."/>
            <person name="Goodwin S."/>
            <person name="Spatafora J."/>
            <person name="Crous P."/>
            <person name="Grigoriev I."/>
        </authorList>
    </citation>
    <scope>NUCLEOTIDE SEQUENCE</scope>
    <source>
        <strain evidence="2">HMLAC05119</strain>
    </source>
</reference>
<name>A0A6A5R2M0_AMPQU</name>
<gene>
    <name evidence="2" type="ORF">BDU57DRAFT_511003</name>
</gene>
<keyword evidence="1" id="KW-0472">Membrane</keyword>
<accession>A0A6A5R2M0</accession>
<dbReference type="AlphaFoldDB" id="A0A6A5R2M0"/>
<proteinExistence type="predicted"/>
<evidence type="ECO:0000256" key="1">
    <source>
        <dbReference type="SAM" id="Phobius"/>
    </source>
</evidence>